<dbReference type="AlphaFoldDB" id="A0A1G7YJP6"/>
<evidence type="ECO:0000256" key="2">
    <source>
        <dbReference type="ARBA" id="ARBA00023125"/>
    </source>
</evidence>
<dbReference type="RefSeq" id="WP_091488848.1">
    <property type="nucleotide sequence ID" value="NZ_LT629692.1"/>
</dbReference>
<evidence type="ECO:0000256" key="4">
    <source>
        <dbReference type="PROSITE-ProRule" id="PRU00335"/>
    </source>
</evidence>
<name>A0A1G7YJP6_9MICO</name>
<sequence length="200" mass="22340">MNTRRYDMRTRDRGAEATGERIVDAMLTRFASAPYEHIRIEDVAADAGVTGQTVLRRFGSKSELMKATVQRELARIAAARQDAAHASPAETIRDLVLHYERYGALILKTYSEAPLVPGLPEIAARGRAFHVEWCRRAFPVDETLRPRDRERRIAQVIAICDATTWRILRFDGGLDQAQTEVALRELLLPLIDIGGSDAGA</sequence>
<keyword evidence="3" id="KW-0804">Transcription</keyword>
<dbReference type="PANTHER" id="PTHR30055">
    <property type="entry name" value="HTH-TYPE TRANSCRIPTIONAL REGULATOR RUTR"/>
    <property type="match status" value="1"/>
</dbReference>
<dbReference type="Pfam" id="PF00440">
    <property type="entry name" value="TetR_N"/>
    <property type="match status" value="1"/>
</dbReference>
<keyword evidence="2 4" id="KW-0238">DNA-binding</keyword>
<dbReference type="SUPFAM" id="SSF46689">
    <property type="entry name" value="Homeodomain-like"/>
    <property type="match status" value="1"/>
</dbReference>
<dbReference type="OrthoDB" id="5177743at2"/>
<feature type="DNA-binding region" description="H-T-H motif" evidence="4">
    <location>
        <begin position="39"/>
        <end position="58"/>
    </location>
</feature>
<reference evidence="6 7" key="1">
    <citation type="submission" date="2016-10" db="EMBL/GenBank/DDBJ databases">
        <authorList>
            <person name="de Groot N.N."/>
        </authorList>
    </citation>
    <scope>NUCLEOTIDE SEQUENCE [LARGE SCALE GENOMIC DNA]</scope>
    <source>
        <strain evidence="6 7">DSM 23142</strain>
    </source>
</reference>
<dbReference type="PROSITE" id="PS50977">
    <property type="entry name" value="HTH_TETR_2"/>
    <property type="match status" value="1"/>
</dbReference>
<keyword evidence="1" id="KW-0805">Transcription regulation</keyword>
<organism evidence="6 7">
    <name type="scientific">Microbacterium pygmaeum</name>
    <dbReference type="NCBI Taxonomy" id="370764"/>
    <lineage>
        <taxon>Bacteria</taxon>
        <taxon>Bacillati</taxon>
        <taxon>Actinomycetota</taxon>
        <taxon>Actinomycetes</taxon>
        <taxon>Micrococcales</taxon>
        <taxon>Microbacteriaceae</taxon>
        <taxon>Microbacterium</taxon>
    </lineage>
</organism>
<dbReference type="Gene3D" id="1.10.357.10">
    <property type="entry name" value="Tetracycline Repressor, domain 2"/>
    <property type="match status" value="1"/>
</dbReference>
<dbReference type="Proteomes" id="UP000199009">
    <property type="component" value="Chromosome I"/>
</dbReference>
<dbReference type="InterPro" id="IPR009057">
    <property type="entry name" value="Homeodomain-like_sf"/>
</dbReference>
<feature type="domain" description="HTH tetR-type" evidence="5">
    <location>
        <begin position="16"/>
        <end position="76"/>
    </location>
</feature>
<protein>
    <submittedName>
        <fullName evidence="6">DNA-binding transcriptional regulator, AcrR family</fullName>
    </submittedName>
</protein>
<dbReference type="InterPro" id="IPR001647">
    <property type="entry name" value="HTH_TetR"/>
</dbReference>
<gene>
    <name evidence="6" type="ORF">SAMN04489810_1775</name>
</gene>
<dbReference type="GO" id="GO:0003700">
    <property type="term" value="F:DNA-binding transcription factor activity"/>
    <property type="evidence" value="ECO:0007669"/>
    <property type="project" value="TreeGrafter"/>
</dbReference>
<dbReference type="GO" id="GO:0000976">
    <property type="term" value="F:transcription cis-regulatory region binding"/>
    <property type="evidence" value="ECO:0007669"/>
    <property type="project" value="TreeGrafter"/>
</dbReference>
<dbReference type="EMBL" id="LT629692">
    <property type="protein sequence ID" value="SDG96546.1"/>
    <property type="molecule type" value="Genomic_DNA"/>
</dbReference>
<evidence type="ECO:0000259" key="5">
    <source>
        <dbReference type="PROSITE" id="PS50977"/>
    </source>
</evidence>
<evidence type="ECO:0000256" key="3">
    <source>
        <dbReference type="ARBA" id="ARBA00023163"/>
    </source>
</evidence>
<dbReference type="InterPro" id="IPR050109">
    <property type="entry name" value="HTH-type_TetR-like_transc_reg"/>
</dbReference>
<evidence type="ECO:0000313" key="7">
    <source>
        <dbReference type="Proteomes" id="UP000199009"/>
    </source>
</evidence>
<keyword evidence="7" id="KW-1185">Reference proteome</keyword>
<accession>A0A1G7YJP6</accession>
<evidence type="ECO:0000256" key="1">
    <source>
        <dbReference type="ARBA" id="ARBA00023015"/>
    </source>
</evidence>
<dbReference type="STRING" id="370764.SAMN04489810_1775"/>
<proteinExistence type="predicted"/>
<evidence type="ECO:0000313" key="6">
    <source>
        <dbReference type="EMBL" id="SDG96546.1"/>
    </source>
</evidence>
<dbReference type="PANTHER" id="PTHR30055:SF234">
    <property type="entry name" value="HTH-TYPE TRANSCRIPTIONAL REGULATOR BETI"/>
    <property type="match status" value="1"/>
</dbReference>